<dbReference type="Gene3D" id="3.30.1460.10">
    <property type="match status" value="1"/>
</dbReference>
<gene>
    <name evidence="1" type="ORF">AACH06_00765</name>
</gene>
<dbReference type="SUPFAM" id="SSF69635">
    <property type="entry name" value="Type III secretory system chaperone-like"/>
    <property type="match status" value="1"/>
</dbReference>
<reference evidence="1 2" key="1">
    <citation type="submission" date="2024-04" db="EMBL/GenBank/DDBJ databases">
        <title>Novel species of the genus Ideonella isolated from streams.</title>
        <authorList>
            <person name="Lu H."/>
        </authorList>
    </citation>
    <scope>NUCLEOTIDE SEQUENCE [LARGE SCALE GENOMIC DNA]</scope>
    <source>
        <strain evidence="1 2">DXS29W</strain>
    </source>
</reference>
<comment type="caution">
    <text evidence="1">The sequence shown here is derived from an EMBL/GenBank/DDBJ whole genome shotgun (WGS) entry which is preliminary data.</text>
</comment>
<dbReference type="Pfam" id="PF05932">
    <property type="entry name" value="CesT"/>
    <property type="match status" value="1"/>
</dbReference>
<evidence type="ECO:0000313" key="1">
    <source>
        <dbReference type="EMBL" id="MEK8029335.1"/>
    </source>
</evidence>
<sequence>MSHDRFVQLVAELCAVRDEPDVEGILAGGCLAVQDFEVLLNNFQGDEQAIYLSFNFGVLSAGRSLQVFRLMLEANLSVYAQDQAQLGLDADTGCAQLIVRIPMVDGVDGGWLSETLEHYVEHGRYWKDTIVSASDEMFQGLCAGQFQWIRA</sequence>
<evidence type="ECO:0000313" key="2">
    <source>
        <dbReference type="Proteomes" id="UP001371218"/>
    </source>
</evidence>
<organism evidence="1 2">
    <name type="scientific">Ideonella lacteola</name>
    <dbReference type="NCBI Taxonomy" id="2984193"/>
    <lineage>
        <taxon>Bacteria</taxon>
        <taxon>Pseudomonadati</taxon>
        <taxon>Pseudomonadota</taxon>
        <taxon>Betaproteobacteria</taxon>
        <taxon>Burkholderiales</taxon>
        <taxon>Sphaerotilaceae</taxon>
        <taxon>Ideonella</taxon>
    </lineage>
</organism>
<dbReference type="Proteomes" id="UP001371218">
    <property type="component" value="Unassembled WGS sequence"/>
</dbReference>
<name>A0ABU9BHB3_9BURK</name>
<accession>A0ABU9BHB3</accession>
<protein>
    <submittedName>
        <fullName evidence="1">CesT family type III secretion system chaperone</fullName>
    </submittedName>
</protein>
<dbReference type="InterPro" id="IPR010261">
    <property type="entry name" value="Tir_chaperone"/>
</dbReference>
<proteinExistence type="predicted"/>
<keyword evidence="2" id="KW-1185">Reference proteome</keyword>
<dbReference type="EMBL" id="JBBUTG010000001">
    <property type="protein sequence ID" value="MEK8029335.1"/>
    <property type="molecule type" value="Genomic_DNA"/>
</dbReference>
<dbReference type="RefSeq" id="WP_341423676.1">
    <property type="nucleotide sequence ID" value="NZ_JBBUTG010000001.1"/>
</dbReference>